<evidence type="ECO:0000256" key="2">
    <source>
        <dbReference type="ARBA" id="ARBA00022475"/>
    </source>
</evidence>
<evidence type="ECO:0000313" key="10">
    <source>
        <dbReference type="Proteomes" id="UP000628017"/>
    </source>
</evidence>
<comment type="caution">
    <text evidence="9">The sequence shown here is derived from an EMBL/GenBank/DDBJ whole genome shotgun (WGS) entry which is preliminary data.</text>
</comment>
<keyword evidence="10" id="KW-1185">Reference proteome</keyword>
<accession>A0A916QVB9</accession>
<evidence type="ECO:0000256" key="5">
    <source>
        <dbReference type="ARBA" id="ARBA00023136"/>
    </source>
</evidence>
<feature type="transmembrane region" description="Helical" evidence="6">
    <location>
        <begin position="115"/>
        <end position="134"/>
    </location>
</feature>
<keyword evidence="4 6" id="KW-1133">Transmembrane helix</keyword>
<evidence type="ECO:0000256" key="4">
    <source>
        <dbReference type="ARBA" id="ARBA00022989"/>
    </source>
</evidence>
<dbReference type="Pfam" id="PF00482">
    <property type="entry name" value="T2SSF"/>
    <property type="match status" value="1"/>
</dbReference>
<evidence type="ECO:0000256" key="3">
    <source>
        <dbReference type="ARBA" id="ARBA00022692"/>
    </source>
</evidence>
<dbReference type="Proteomes" id="UP000628017">
    <property type="component" value="Unassembled WGS sequence"/>
</dbReference>
<reference evidence="9" key="1">
    <citation type="journal article" date="2014" name="Int. J. Syst. Evol. Microbiol.">
        <title>Complete genome sequence of Corynebacterium casei LMG S-19264T (=DSM 44701T), isolated from a smear-ripened cheese.</title>
        <authorList>
            <consortium name="US DOE Joint Genome Institute (JGI-PGF)"/>
            <person name="Walter F."/>
            <person name="Albersmeier A."/>
            <person name="Kalinowski J."/>
            <person name="Ruckert C."/>
        </authorList>
    </citation>
    <scope>NUCLEOTIDE SEQUENCE</scope>
    <source>
        <strain evidence="9">CGMCC 1.15880</strain>
    </source>
</reference>
<feature type="transmembrane region" description="Helical" evidence="6">
    <location>
        <begin position="85"/>
        <end position="109"/>
    </location>
</feature>
<feature type="domain" description="Type II secretion system protein GspF" evidence="7">
    <location>
        <begin position="154"/>
        <end position="274"/>
    </location>
</feature>
<sequence>MGTQAVIYLLIFVGVVLIVEGIYLVTFGKSIKLNSRVNRRLAMMETGKAQEEVFEALRKERDQHLSGLKLPIMSILSHKAQQANIAFSPSALIMVMILVAALSFGGLTYFTETGLVLRCILSVLIGGGGVYFWLSGKAKKRMAAFEEQLPDAVDLIVRSLRVGHPFSNAINIVANEMPDPIGSEFGMIVDETAYGADIAAALNNMAERIDVPDLRFLTVAVAIQAKAGGNLAEVLDGLSKVIRSRFKLFRRVNAITAEAKWSGMFLSGFPLAALGGVNVMNPTYYDAVKPTEYYMPAAIAVFVMLAINVLVMRHMVNIKV</sequence>
<name>A0A916QVB9_9RHOB</name>
<dbReference type="Gene3D" id="1.20.81.30">
    <property type="entry name" value="Type II secretion system (T2SS), domain F"/>
    <property type="match status" value="1"/>
</dbReference>
<comment type="subcellular location">
    <subcellularLocation>
        <location evidence="1">Cell membrane</location>
        <topology evidence="1">Multi-pass membrane protein</topology>
    </subcellularLocation>
</comment>
<dbReference type="GO" id="GO:0005886">
    <property type="term" value="C:plasma membrane"/>
    <property type="evidence" value="ECO:0007669"/>
    <property type="project" value="UniProtKB-SubCell"/>
</dbReference>
<feature type="transmembrane region" description="Helical" evidence="6">
    <location>
        <begin position="293"/>
        <end position="311"/>
    </location>
</feature>
<feature type="transmembrane region" description="Helical" evidence="6">
    <location>
        <begin position="6"/>
        <end position="26"/>
    </location>
</feature>
<evidence type="ECO:0000259" key="7">
    <source>
        <dbReference type="Pfam" id="PF00482"/>
    </source>
</evidence>
<dbReference type="RefSeq" id="WP_188672282.1">
    <property type="nucleotide sequence ID" value="NZ_BMKA01000002.1"/>
</dbReference>
<feature type="domain" description="Type II secretion system protein TadB-like N-terminal" evidence="8">
    <location>
        <begin position="3"/>
        <end position="141"/>
    </location>
</feature>
<dbReference type="Pfam" id="PF19360">
    <property type="entry name" value="TadB_TadC_N"/>
    <property type="match status" value="1"/>
</dbReference>
<keyword evidence="5 6" id="KW-0472">Membrane</keyword>
<dbReference type="PANTHER" id="PTHR35007">
    <property type="entry name" value="INTEGRAL MEMBRANE PROTEIN-RELATED"/>
    <property type="match status" value="1"/>
</dbReference>
<evidence type="ECO:0000256" key="1">
    <source>
        <dbReference type="ARBA" id="ARBA00004651"/>
    </source>
</evidence>
<keyword evidence="2" id="KW-1003">Cell membrane</keyword>
<keyword evidence="3 6" id="KW-0812">Transmembrane</keyword>
<reference evidence="9" key="2">
    <citation type="submission" date="2020-09" db="EMBL/GenBank/DDBJ databases">
        <authorList>
            <person name="Sun Q."/>
            <person name="Zhou Y."/>
        </authorList>
    </citation>
    <scope>NUCLEOTIDE SEQUENCE</scope>
    <source>
        <strain evidence="9">CGMCC 1.15880</strain>
    </source>
</reference>
<protein>
    <submittedName>
        <fullName evidence="9">Pilus assembly protein TadB</fullName>
    </submittedName>
</protein>
<dbReference type="InterPro" id="IPR018076">
    <property type="entry name" value="T2SS_GspF_dom"/>
</dbReference>
<evidence type="ECO:0000313" key="9">
    <source>
        <dbReference type="EMBL" id="GGA14245.1"/>
    </source>
</evidence>
<dbReference type="AlphaFoldDB" id="A0A916QVB9"/>
<dbReference type="EMBL" id="BMKA01000002">
    <property type="protein sequence ID" value="GGA14245.1"/>
    <property type="molecule type" value="Genomic_DNA"/>
</dbReference>
<proteinExistence type="predicted"/>
<dbReference type="PANTHER" id="PTHR35007:SF1">
    <property type="entry name" value="PILUS ASSEMBLY PROTEIN"/>
    <property type="match status" value="1"/>
</dbReference>
<gene>
    <name evidence="9" type="ORF">GCM10011498_13000</name>
</gene>
<evidence type="ECO:0000259" key="8">
    <source>
        <dbReference type="Pfam" id="PF19360"/>
    </source>
</evidence>
<organism evidence="9 10">
    <name type="scientific">Neptunicoccus cionae</name>
    <dbReference type="NCBI Taxonomy" id="2035344"/>
    <lineage>
        <taxon>Bacteria</taxon>
        <taxon>Pseudomonadati</taxon>
        <taxon>Pseudomonadota</taxon>
        <taxon>Alphaproteobacteria</taxon>
        <taxon>Rhodobacterales</taxon>
        <taxon>Paracoccaceae</taxon>
        <taxon>Neptunicoccus</taxon>
    </lineage>
</organism>
<evidence type="ECO:0000256" key="6">
    <source>
        <dbReference type="SAM" id="Phobius"/>
    </source>
</evidence>
<dbReference type="InterPro" id="IPR042094">
    <property type="entry name" value="T2SS_GspF_sf"/>
</dbReference>
<feature type="transmembrane region" description="Helical" evidence="6">
    <location>
        <begin position="252"/>
        <end position="273"/>
    </location>
</feature>
<dbReference type="InterPro" id="IPR045824">
    <property type="entry name" value="T2SS_TadB-like_N"/>
</dbReference>